<protein>
    <submittedName>
        <fullName evidence="7">Uncharacterized protein</fullName>
    </submittedName>
</protein>
<evidence type="ECO:0000256" key="3">
    <source>
        <dbReference type="ARBA" id="ARBA00022692"/>
    </source>
</evidence>
<evidence type="ECO:0000313" key="8">
    <source>
        <dbReference type="Proteomes" id="UP000063781"/>
    </source>
</evidence>
<evidence type="ECO:0000256" key="5">
    <source>
        <dbReference type="ARBA" id="ARBA00023136"/>
    </source>
</evidence>
<dbReference type="AlphaFoldDB" id="A0A0X8H1W0"/>
<comment type="subcellular location">
    <subcellularLocation>
        <location evidence="1">Cell membrane</location>
        <topology evidence="1">Multi-pass membrane protein</topology>
    </subcellularLocation>
</comment>
<evidence type="ECO:0000256" key="2">
    <source>
        <dbReference type="ARBA" id="ARBA00022475"/>
    </source>
</evidence>
<evidence type="ECO:0000313" key="7">
    <source>
        <dbReference type="EMBL" id="AMC94319.1"/>
    </source>
</evidence>
<keyword evidence="8" id="KW-1185">Reference proteome</keyword>
<proteinExistence type="predicted"/>
<dbReference type="KEGG" id="erl:AOC36_10145"/>
<dbReference type="PIRSF" id="PIRSF035875">
    <property type="entry name" value="RNase_BN"/>
    <property type="match status" value="1"/>
</dbReference>
<keyword evidence="3 6" id="KW-0812">Transmembrane</keyword>
<gene>
    <name evidence="7" type="ORF">AOC36_10145</name>
</gene>
<dbReference type="Proteomes" id="UP000063781">
    <property type="component" value="Chromosome"/>
</dbReference>
<keyword evidence="2" id="KW-1003">Cell membrane</keyword>
<dbReference type="GO" id="GO:0005886">
    <property type="term" value="C:plasma membrane"/>
    <property type="evidence" value="ECO:0007669"/>
    <property type="project" value="UniProtKB-SubCell"/>
</dbReference>
<feature type="transmembrane region" description="Helical" evidence="6">
    <location>
        <begin position="182"/>
        <end position="202"/>
    </location>
</feature>
<dbReference type="EMBL" id="CP013213">
    <property type="protein sequence ID" value="AMC94319.1"/>
    <property type="molecule type" value="Genomic_DNA"/>
</dbReference>
<accession>A0A0X8H1W0</accession>
<dbReference type="InterPro" id="IPR017039">
    <property type="entry name" value="Virul_fac_BrkB"/>
</dbReference>
<evidence type="ECO:0000256" key="6">
    <source>
        <dbReference type="SAM" id="Phobius"/>
    </source>
</evidence>
<keyword evidence="4 6" id="KW-1133">Transmembrane helix</keyword>
<organism evidence="7 8">
    <name type="scientific">Erysipelothrix larvae</name>
    <dbReference type="NCBI Taxonomy" id="1514105"/>
    <lineage>
        <taxon>Bacteria</taxon>
        <taxon>Bacillati</taxon>
        <taxon>Bacillota</taxon>
        <taxon>Erysipelotrichia</taxon>
        <taxon>Erysipelotrichales</taxon>
        <taxon>Erysipelotrichaceae</taxon>
        <taxon>Erysipelothrix</taxon>
    </lineage>
</organism>
<feature type="transmembrane region" description="Helical" evidence="6">
    <location>
        <begin position="85"/>
        <end position="109"/>
    </location>
</feature>
<dbReference type="RefSeq" id="WP_067633911.1">
    <property type="nucleotide sequence ID" value="NZ_CP013213.1"/>
</dbReference>
<dbReference type="OrthoDB" id="1655446at2"/>
<name>A0A0X8H1W0_9FIRM</name>
<feature type="transmembrane region" description="Helical" evidence="6">
    <location>
        <begin position="121"/>
        <end position="145"/>
    </location>
</feature>
<feature type="transmembrane region" description="Helical" evidence="6">
    <location>
        <begin position="23"/>
        <end position="52"/>
    </location>
</feature>
<evidence type="ECO:0000256" key="1">
    <source>
        <dbReference type="ARBA" id="ARBA00004651"/>
    </source>
</evidence>
<feature type="transmembrane region" description="Helical" evidence="6">
    <location>
        <begin position="214"/>
        <end position="241"/>
    </location>
</feature>
<dbReference type="Pfam" id="PF03631">
    <property type="entry name" value="Virul_fac_BrkB"/>
    <property type="match status" value="1"/>
</dbReference>
<dbReference type="STRING" id="1514105.AOC36_10145"/>
<reference evidence="7 8" key="1">
    <citation type="submission" date="2015-10" db="EMBL/GenBank/DDBJ databases">
        <title>Erysipelothrix larvae sp. LV19 isolated from the larval gut of the rhinoceros beetle, Trypoxylus dichotomus.</title>
        <authorList>
            <person name="Lim S."/>
            <person name="Kim B.-C."/>
        </authorList>
    </citation>
    <scope>NUCLEOTIDE SEQUENCE [LARGE SCALE GENOMIC DNA]</scope>
    <source>
        <strain evidence="7 8">LV19</strain>
    </source>
</reference>
<evidence type="ECO:0000256" key="4">
    <source>
        <dbReference type="ARBA" id="ARBA00022989"/>
    </source>
</evidence>
<feature type="transmembrane region" description="Helical" evidence="6">
    <location>
        <begin position="151"/>
        <end position="170"/>
    </location>
</feature>
<sequence>MFRKFMRRIIYAYKMVTSHEGRLFTYAFAYSLIIGIAPFLIVAVLLASRFWFNVDTIVNFMSYYIPEDLIIPFVTYIKTVETGDIVVIASLAVVSLWVASRTVYSFLLESSRVDSVGIENFVLRVAALLYLVFFILLVGAVVFVLSYFSLPIIPIITYFAVASILLMIFYRMMSFRFTTFQDVWIGGVFAGGGLLALGKLFFSYINDYTNYQSIYGPMASIMILLISVYMISWIVYAGYCLNISFYRGENRNDKKKWLERLAISGRNWLEGIRSR</sequence>
<keyword evidence="5 6" id="KW-0472">Membrane</keyword>